<keyword evidence="4" id="KW-1185">Reference proteome</keyword>
<dbReference type="InterPro" id="IPR000073">
    <property type="entry name" value="AB_hydrolase_1"/>
</dbReference>
<evidence type="ECO:0000256" key="1">
    <source>
        <dbReference type="SAM" id="Phobius"/>
    </source>
</evidence>
<accession>A0AAV8QGG8</accession>
<keyword evidence="1" id="KW-0472">Membrane</keyword>
<evidence type="ECO:0000259" key="2">
    <source>
        <dbReference type="Pfam" id="PF00561"/>
    </source>
</evidence>
<dbReference type="AlphaFoldDB" id="A0AAV8QGG8"/>
<evidence type="ECO:0000313" key="3">
    <source>
        <dbReference type="EMBL" id="KAJ8470657.1"/>
    </source>
</evidence>
<dbReference type="SUPFAM" id="SSF53474">
    <property type="entry name" value="alpha/beta-Hydrolases"/>
    <property type="match status" value="1"/>
</dbReference>
<evidence type="ECO:0000313" key="4">
    <source>
        <dbReference type="Proteomes" id="UP001222027"/>
    </source>
</evidence>
<reference evidence="3 4" key="1">
    <citation type="submission" date="2022-12" db="EMBL/GenBank/DDBJ databases">
        <title>Chromosome-scale assembly of the Ensete ventricosum genome.</title>
        <authorList>
            <person name="Dussert Y."/>
            <person name="Stocks J."/>
            <person name="Wendawek A."/>
            <person name="Woldeyes F."/>
            <person name="Nichols R.A."/>
            <person name="Borrell J.S."/>
        </authorList>
    </citation>
    <scope>NUCLEOTIDE SEQUENCE [LARGE SCALE GENOMIC DNA]</scope>
    <source>
        <strain evidence="4">cv. Maze</strain>
        <tissue evidence="3">Seeds</tissue>
    </source>
</reference>
<sequence length="466" mass="51685">MGDEFNKSRLSRAATLLNSAVSFLVFSFLDVLDVILCVVYKLVDYAMETDSRACYCSPEEVTISGDFLVSATKGGRTVVRMAAAAAAAKLRFGDVSDTLHYRPSQVAELAKRAATAVGYKTRGSIGFTVSSDVMGALKELTSRGRRPVWSDCDCKTCNSPGCHLYVHVEGPKDTSTTTRDVIFIHGFISSSAFWTETVFPEFSDATKSSHRMFAVDLLGFGRSPKPTDSLYTLREQVEMIEKSILKRHNVGSFHIVAHSMGCIIALALAVEHPEAVKSLALIAPPYFPVPEGEKAKAAAAQFVMRQVAPKKVWPPMMFGSSIACWYEHVGRTVCVFVCRNHRFWEFLFRLITRNRIRSYMIEAFMCHTHRAAWHSLHNVICGSAETMEGCMDSVSRRSCCDVAVFHGCDDDVIPVDCSYAVGSRIPRARVKVFQRKDHVTIVVGHHKALAGELERIWRNAGCPTTE</sequence>
<dbReference type="PANTHER" id="PTHR43689:SF59">
    <property type="entry name" value="AMINOACRYLATE HYDROLASE RUTD"/>
    <property type="match status" value="1"/>
</dbReference>
<dbReference type="PANTHER" id="PTHR43689">
    <property type="entry name" value="HYDROLASE"/>
    <property type="match status" value="1"/>
</dbReference>
<feature type="transmembrane region" description="Helical" evidence="1">
    <location>
        <begin position="20"/>
        <end position="43"/>
    </location>
</feature>
<dbReference type="EMBL" id="JAQQAF010000007">
    <property type="protein sequence ID" value="KAJ8470657.1"/>
    <property type="molecule type" value="Genomic_DNA"/>
</dbReference>
<dbReference type="InterPro" id="IPR029058">
    <property type="entry name" value="AB_hydrolase_fold"/>
</dbReference>
<dbReference type="Proteomes" id="UP001222027">
    <property type="component" value="Unassembled WGS sequence"/>
</dbReference>
<dbReference type="PRINTS" id="PR00111">
    <property type="entry name" value="ABHYDROLASE"/>
</dbReference>
<keyword evidence="1" id="KW-0812">Transmembrane</keyword>
<proteinExistence type="predicted"/>
<feature type="domain" description="AB hydrolase-1" evidence="2">
    <location>
        <begin position="181"/>
        <end position="288"/>
    </location>
</feature>
<gene>
    <name evidence="3" type="ORF">OPV22_025000</name>
</gene>
<comment type="caution">
    <text evidence="3">The sequence shown here is derived from an EMBL/GenBank/DDBJ whole genome shotgun (WGS) entry which is preliminary data.</text>
</comment>
<protein>
    <recommendedName>
        <fullName evidence="2">AB hydrolase-1 domain-containing protein</fullName>
    </recommendedName>
</protein>
<name>A0AAV8QGG8_ENSVE</name>
<keyword evidence="1" id="KW-1133">Transmembrane helix</keyword>
<dbReference type="Pfam" id="PF00561">
    <property type="entry name" value="Abhydrolase_1"/>
    <property type="match status" value="1"/>
</dbReference>
<organism evidence="3 4">
    <name type="scientific">Ensete ventricosum</name>
    <name type="common">Abyssinian banana</name>
    <name type="synonym">Musa ensete</name>
    <dbReference type="NCBI Taxonomy" id="4639"/>
    <lineage>
        <taxon>Eukaryota</taxon>
        <taxon>Viridiplantae</taxon>
        <taxon>Streptophyta</taxon>
        <taxon>Embryophyta</taxon>
        <taxon>Tracheophyta</taxon>
        <taxon>Spermatophyta</taxon>
        <taxon>Magnoliopsida</taxon>
        <taxon>Liliopsida</taxon>
        <taxon>Zingiberales</taxon>
        <taxon>Musaceae</taxon>
        <taxon>Ensete</taxon>
    </lineage>
</organism>
<dbReference type="Gene3D" id="3.40.50.1820">
    <property type="entry name" value="alpha/beta hydrolase"/>
    <property type="match status" value="1"/>
</dbReference>